<dbReference type="AlphaFoldDB" id="A0A843XFG9"/>
<dbReference type="Proteomes" id="UP000652761">
    <property type="component" value="Unassembled WGS sequence"/>
</dbReference>
<organism evidence="1 2">
    <name type="scientific">Colocasia esculenta</name>
    <name type="common">Wild taro</name>
    <name type="synonym">Arum esculentum</name>
    <dbReference type="NCBI Taxonomy" id="4460"/>
    <lineage>
        <taxon>Eukaryota</taxon>
        <taxon>Viridiplantae</taxon>
        <taxon>Streptophyta</taxon>
        <taxon>Embryophyta</taxon>
        <taxon>Tracheophyta</taxon>
        <taxon>Spermatophyta</taxon>
        <taxon>Magnoliopsida</taxon>
        <taxon>Liliopsida</taxon>
        <taxon>Araceae</taxon>
        <taxon>Aroideae</taxon>
        <taxon>Colocasieae</taxon>
        <taxon>Colocasia</taxon>
    </lineage>
</organism>
<comment type="caution">
    <text evidence="1">The sequence shown here is derived from an EMBL/GenBank/DDBJ whole genome shotgun (WGS) entry which is preliminary data.</text>
</comment>
<sequence>MAKAMIGTCGNRRSSIRTPSLNSTLKFTLRNRSNVCNLWKLTEFNSDSRFELDARIDIKLVNLV</sequence>
<gene>
    <name evidence="1" type="ORF">Taro_050996</name>
</gene>
<protein>
    <submittedName>
        <fullName evidence="1">Uncharacterized protein</fullName>
    </submittedName>
</protein>
<accession>A0A843XFG9</accession>
<name>A0A843XFG9_COLES</name>
<reference evidence="1" key="1">
    <citation type="submission" date="2017-07" db="EMBL/GenBank/DDBJ databases">
        <title>Taro Niue Genome Assembly and Annotation.</title>
        <authorList>
            <person name="Atibalentja N."/>
            <person name="Keating K."/>
            <person name="Fields C.J."/>
        </authorList>
    </citation>
    <scope>NUCLEOTIDE SEQUENCE</scope>
    <source>
        <strain evidence="1">Niue_2</strain>
        <tissue evidence="1">Leaf</tissue>
    </source>
</reference>
<dbReference type="EMBL" id="NMUH01007910">
    <property type="protein sequence ID" value="MQM18013.1"/>
    <property type="molecule type" value="Genomic_DNA"/>
</dbReference>
<keyword evidence="2" id="KW-1185">Reference proteome</keyword>
<evidence type="ECO:0000313" key="1">
    <source>
        <dbReference type="EMBL" id="MQM18013.1"/>
    </source>
</evidence>
<evidence type="ECO:0000313" key="2">
    <source>
        <dbReference type="Proteomes" id="UP000652761"/>
    </source>
</evidence>
<proteinExistence type="predicted"/>